<reference evidence="2" key="1">
    <citation type="journal article" date="2017" name="Mycologia">
        <title>Fusarium algeriense, sp. nov., a novel toxigenic crown rot pathogen of durum wheat from Algeria is nested in the Fusarium burgessii species complex.</title>
        <authorList>
            <person name="Laraba I."/>
            <person name="Keddad A."/>
            <person name="Boureghda H."/>
            <person name="Abdallah N."/>
            <person name="Vaughan M.M."/>
            <person name="Proctor R.H."/>
            <person name="Busman M."/>
            <person name="O'Donnell K."/>
        </authorList>
    </citation>
    <scope>NUCLEOTIDE SEQUENCE</scope>
    <source>
        <strain evidence="2">NRRL 25174</strain>
    </source>
</reference>
<evidence type="ECO:0000313" key="3">
    <source>
        <dbReference type="Proteomes" id="UP000730481"/>
    </source>
</evidence>
<name>A0A9P5AJW9_9HYPO</name>
<sequence>MNPPFFPEKKYSERYVKLHQERNQKLPVRSQRQEFLNKYQSEQSATLAGYSARLDYLAPSQNDNQALHLVRYAADVVTKAFAHAQSDILGRMNVLSCYYQRKKDLPEDEFLGWCDEYFINHRVATDVLAIRRQLLQHVIEKILMGKSQPLSMVESDDTYNDKIRQSLLAGFFTKAAMFVSQGDQYKNVRDNHPFALDPDSGLVGINHQWVICHNMHYAGVQYLKYVTAVEPERLIEYSFFDDERLPKKYTGEFKNPAMKQALDDARLRAQQQSQA</sequence>
<keyword evidence="2" id="KW-0347">Helicase</keyword>
<evidence type="ECO:0000313" key="2">
    <source>
        <dbReference type="EMBL" id="KAF4340110.1"/>
    </source>
</evidence>
<evidence type="ECO:0000259" key="1">
    <source>
        <dbReference type="Pfam" id="PF07717"/>
    </source>
</evidence>
<dbReference type="EMBL" id="PVQB02000248">
    <property type="protein sequence ID" value="KAF4340110.1"/>
    <property type="molecule type" value="Genomic_DNA"/>
</dbReference>
<gene>
    <name evidence="2" type="ORF">FBEOM_5970</name>
</gene>
<dbReference type="OrthoDB" id="5097304at2759"/>
<keyword evidence="2" id="KW-0067">ATP-binding</keyword>
<reference evidence="2" key="2">
    <citation type="submission" date="2020-02" db="EMBL/GenBank/DDBJ databases">
        <title>Identification and distribution of gene clusters putatively required for synthesis of sphingolipid metabolism inhibitors in phylogenetically diverse species of the filamentous fungus Fusarium.</title>
        <authorList>
            <person name="Kim H.-S."/>
            <person name="Busman M."/>
            <person name="Brown D.W."/>
            <person name="Divon H."/>
            <person name="Uhlig S."/>
            <person name="Proctor R.H."/>
        </authorList>
    </citation>
    <scope>NUCLEOTIDE SEQUENCE</scope>
    <source>
        <strain evidence="2">NRRL 25174</strain>
    </source>
</reference>
<keyword evidence="2" id="KW-0378">Hydrolase</keyword>
<dbReference type="AlphaFoldDB" id="A0A9P5AJW9"/>
<accession>A0A9P5AJW9</accession>
<dbReference type="Proteomes" id="UP000730481">
    <property type="component" value="Unassembled WGS sequence"/>
</dbReference>
<dbReference type="InterPro" id="IPR011709">
    <property type="entry name" value="DEAD-box_helicase_OB_fold"/>
</dbReference>
<dbReference type="Pfam" id="PF07717">
    <property type="entry name" value="OB_NTP_bind"/>
    <property type="match status" value="1"/>
</dbReference>
<organism evidence="2 3">
    <name type="scientific">Fusarium beomiforme</name>
    <dbReference type="NCBI Taxonomy" id="44412"/>
    <lineage>
        <taxon>Eukaryota</taxon>
        <taxon>Fungi</taxon>
        <taxon>Dikarya</taxon>
        <taxon>Ascomycota</taxon>
        <taxon>Pezizomycotina</taxon>
        <taxon>Sordariomycetes</taxon>
        <taxon>Hypocreomycetidae</taxon>
        <taxon>Hypocreales</taxon>
        <taxon>Nectriaceae</taxon>
        <taxon>Fusarium</taxon>
        <taxon>Fusarium burgessii species complex</taxon>
    </lineage>
</organism>
<proteinExistence type="predicted"/>
<protein>
    <submittedName>
        <fullName evidence="2">Pre-mRNA-splicing factor ATP-dependent RNA helicase prp43</fullName>
    </submittedName>
</protein>
<feature type="domain" description="DEAD-box helicase OB fold" evidence="1">
    <location>
        <begin position="163"/>
        <end position="237"/>
    </location>
</feature>
<dbReference type="GO" id="GO:0004386">
    <property type="term" value="F:helicase activity"/>
    <property type="evidence" value="ECO:0007669"/>
    <property type="project" value="UniProtKB-KW"/>
</dbReference>
<keyword evidence="2" id="KW-0547">Nucleotide-binding</keyword>
<comment type="caution">
    <text evidence="2">The sequence shown here is derived from an EMBL/GenBank/DDBJ whole genome shotgun (WGS) entry which is preliminary data.</text>
</comment>
<keyword evidence="3" id="KW-1185">Reference proteome</keyword>